<dbReference type="PROSITE" id="PS51257">
    <property type="entry name" value="PROKAR_LIPOPROTEIN"/>
    <property type="match status" value="1"/>
</dbReference>
<reference evidence="1 2" key="1">
    <citation type="submission" date="2023-11" db="EMBL/GenBank/DDBJ databases">
        <authorList>
            <person name="Ouyang M.-Y."/>
        </authorList>
    </citation>
    <scope>NUCLEOTIDE SEQUENCE [LARGE SCALE GENOMIC DNA]</scope>
    <source>
        <strain evidence="1 2">OY6</strain>
    </source>
</reference>
<name>A0ABU4UJ11_9GAMM</name>
<gene>
    <name evidence="1" type="ORF">QLH52_19295</name>
</gene>
<evidence type="ECO:0000313" key="2">
    <source>
        <dbReference type="Proteomes" id="UP001284537"/>
    </source>
</evidence>
<keyword evidence="2" id="KW-1185">Reference proteome</keyword>
<evidence type="ECO:0000313" key="1">
    <source>
        <dbReference type="EMBL" id="MDX8129455.1"/>
    </source>
</evidence>
<organism evidence="1 2">
    <name type="scientific">Methylomonas defluvii</name>
    <dbReference type="NCBI Taxonomy" id="3045149"/>
    <lineage>
        <taxon>Bacteria</taxon>
        <taxon>Pseudomonadati</taxon>
        <taxon>Pseudomonadota</taxon>
        <taxon>Gammaproteobacteria</taxon>
        <taxon>Methylococcales</taxon>
        <taxon>Methylococcaceae</taxon>
        <taxon>Methylomonas</taxon>
    </lineage>
</organism>
<dbReference type="RefSeq" id="WP_033159041.1">
    <property type="nucleotide sequence ID" value="NZ_JAXARY010000021.1"/>
</dbReference>
<protein>
    <submittedName>
        <fullName evidence="1">Uncharacterized protein</fullName>
    </submittedName>
</protein>
<proteinExistence type="predicted"/>
<comment type="caution">
    <text evidence="1">The sequence shown here is derived from an EMBL/GenBank/DDBJ whole genome shotgun (WGS) entry which is preliminary data.</text>
</comment>
<dbReference type="EMBL" id="JAXARY010000021">
    <property type="protein sequence ID" value="MDX8129455.1"/>
    <property type="molecule type" value="Genomic_DNA"/>
</dbReference>
<dbReference type="Proteomes" id="UP001284537">
    <property type="component" value="Unassembled WGS sequence"/>
</dbReference>
<sequence>MKKAWIFTLTTLLAACSATDMRPHLEQSIGDTPRTQFSTATTVEEIRNLRPQATIPLKVAVVPANHRRTEISKEEQEAINIWGEKFKALGFIKSFDIVPQSLISNCGYRSEGSCFSNESRLAGARMGADTILFINDSTDTDSYLNPLSMLNISIIGMWLAPGHHRDSYSIYEASLLDINNGYLYGFARDSGEYKAIRPYMYANRNTGQNEARLEALNKVFQKLYAAAEEQMHKGLSLHK</sequence>
<accession>A0ABU4UJ11</accession>